<evidence type="ECO:0000256" key="2">
    <source>
        <dbReference type="SAM" id="SignalP"/>
    </source>
</evidence>
<evidence type="ECO:0000256" key="1">
    <source>
        <dbReference type="SAM" id="MobiDB-lite"/>
    </source>
</evidence>
<protein>
    <submittedName>
        <fullName evidence="3">Uncharacterized protein</fullName>
    </submittedName>
</protein>
<evidence type="ECO:0000313" key="3">
    <source>
        <dbReference type="EMBL" id="KAL0061615.1"/>
    </source>
</evidence>
<keyword evidence="2" id="KW-0732">Signal</keyword>
<feature type="region of interest" description="Disordered" evidence="1">
    <location>
        <begin position="49"/>
        <end position="73"/>
    </location>
</feature>
<feature type="chain" id="PRO_5046698826" evidence="2">
    <location>
        <begin position="24"/>
        <end position="205"/>
    </location>
</feature>
<comment type="caution">
    <text evidence="3">The sequence shown here is derived from an EMBL/GenBank/DDBJ whole genome shotgun (WGS) entry which is preliminary data.</text>
</comment>
<keyword evidence="4" id="KW-1185">Reference proteome</keyword>
<feature type="signal peptide" evidence="2">
    <location>
        <begin position="1"/>
        <end position="23"/>
    </location>
</feature>
<proteinExistence type="predicted"/>
<evidence type="ECO:0000313" key="4">
    <source>
        <dbReference type="Proteomes" id="UP001437256"/>
    </source>
</evidence>
<feature type="compositionally biased region" description="Low complexity" evidence="1">
    <location>
        <begin position="51"/>
        <end position="73"/>
    </location>
</feature>
<gene>
    <name evidence="3" type="ORF">AAF712_011532</name>
</gene>
<sequence length="205" mass="20626">MVRFSALSFLTLLAACAVNSVLSAPTVGLVTRQDSPIIFPGKAVGKNYQVSQQSTNQNQTETGGANNGTATATEPLSAKQKAQLVQCNIGLAFLITDLEEVADLVNQIDTSDAAVAKAVTDAKQGIKTAGEGIGETVGAAFAIVGGQAAANGTADASGSKVEDGTKLLVSSLTGLNSTQADVQAAVAKIDDLLATAEQLATSCQA</sequence>
<dbReference type="PROSITE" id="PS51257">
    <property type="entry name" value="PROKAR_LIPOPROTEIN"/>
    <property type="match status" value="1"/>
</dbReference>
<organism evidence="3 4">
    <name type="scientific">Marasmius tenuissimus</name>
    <dbReference type="NCBI Taxonomy" id="585030"/>
    <lineage>
        <taxon>Eukaryota</taxon>
        <taxon>Fungi</taxon>
        <taxon>Dikarya</taxon>
        <taxon>Basidiomycota</taxon>
        <taxon>Agaricomycotina</taxon>
        <taxon>Agaricomycetes</taxon>
        <taxon>Agaricomycetidae</taxon>
        <taxon>Agaricales</taxon>
        <taxon>Marasmiineae</taxon>
        <taxon>Marasmiaceae</taxon>
        <taxon>Marasmius</taxon>
    </lineage>
</organism>
<accession>A0ABR2ZJW5</accession>
<dbReference type="EMBL" id="JBBXMP010000129">
    <property type="protein sequence ID" value="KAL0061615.1"/>
    <property type="molecule type" value="Genomic_DNA"/>
</dbReference>
<reference evidence="3 4" key="1">
    <citation type="submission" date="2024-05" db="EMBL/GenBank/DDBJ databases">
        <title>A draft genome resource for the thread blight pathogen Marasmius tenuissimus strain MS-2.</title>
        <authorList>
            <person name="Yulfo-Soto G.E."/>
            <person name="Baruah I.K."/>
            <person name="Amoako-Attah I."/>
            <person name="Bukari Y."/>
            <person name="Meinhardt L.W."/>
            <person name="Bailey B.A."/>
            <person name="Cohen S.P."/>
        </authorList>
    </citation>
    <scope>NUCLEOTIDE SEQUENCE [LARGE SCALE GENOMIC DNA]</scope>
    <source>
        <strain evidence="3 4">MS-2</strain>
    </source>
</reference>
<name>A0ABR2ZJW5_9AGAR</name>
<dbReference type="Proteomes" id="UP001437256">
    <property type="component" value="Unassembled WGS sequence"/>
</dbReference>